<dbReference type="InterPro" id="IPR007521">
    <property type="entry name" value="Choline_kin_N"/>
</dbReference>
<protein>
    <recommendedName>
        <fullName evidence="1">Choline kinase N-terminal domain-containing protein</fullName>
    </recommendedName>
</protein>
<feature type="domain" description="Choline kinase N-terminal" evidence="1">
    <location>
        <begin position="8"/>
        <end position="36"/>
    </location>
</feature>
<sequence length="76" mass="8833">MAIKKMTSLIPSCSSPEDLKRVLQTLGSAWGDVVLVVIYCGVVAKQGHVNKIEFDYKEYARQRFEQYWLRRQLLLD</sequence>
<gene>
    <name evidence="2" type="ORF">F2Q70_00045280</name>
</gene>
<dbReference type="EMBL" id="QGKY02000164">
    <property type="protein sequence ID" value="KAF2594191.1"/>
    <property type="molecule type" value="Genomic_DNA"/>
</dbReference>
<dbReference type="AlphaFoldDB" id="A0A8S9KJP2"/>
<comment type="caution">
    <text evidence="2">The sequence shown here is derived from an EMBL/GenBank/DDBJ whole genome shotgun (WGS) entry which is preliminary data.</text>
</comment>
<reference evidence="2" key="1">
    <citation type="submission" date="2019-12" db="EMBL/GenBank/DDBJ databases">
        <title>Genome sequencing and annotation of Brassica cretica.</title>
        <authorList>
            <person name="Studholme D.J."/>
            <person name="Sarris P.F."/>
        </authorList>
    </citation>
    <scope>NUCLEOTIDE SEQUENCE</scope>
    <source>
        <strain evidence="2">PFS-102/07</strain>
        <tissue evidence="2">Leaf</tissue>
    </source>
</reference>
<organism evidence="2">
    <name type="scientific">Brassica cretica</name>
    <name type="common">Mustard</name>
    <dbReference type="NCBI Taxonomy" id="69181"/>
    <lineage>
        <taxon>Eukaryota</taxon>
        <taxon>Viridiplantae</taxon>
        <taxon>Streptophyta</taxon>
        <taxon>Embryophyta</taxon>
        <taxon>Tracheophyta</taxon>
        <taxon>Spermatophyta</taxon>
        <taxon>Magnoliopsida</taxon>
        <taxon>eudicotyledons</taxon>
        <taxon>Gunneridae</taxon>
        <taxon>Pentapetalae</taxon>
        <taxon>rosids</taxon>
        <taxon>malvids</taxon>
        <taxon>Brassicales</taxon>
        <taxon>Brassicaceae</taxon>
        <taxon>Brassiceae</taxon>
        <taxon>Brassica</taxon>
    </lineage>
</organism>
<dbReference type="Pfam" id="PF04428">
    <property type="entry name" value="Choline_kin_N"/>
    <property type="match status" value="1"/>
</dbReference>
<name>A0A8S9KJP2_BRACR</name>
<dbReference type="Gene3D" id="3.90.1200.10">
    <property type="match status" value="1"/>
</dbReference>
<evidence type="ECO:0000259" key="1">
    <source>
        <dbReference type="Pfam" id="PF04428"/>
    </source>
</evidence>
<accession>A0A8S9KJP2</accession>
<evidence type="ECO:0000313" key="2">
    <source>
        <dbReference type="EMBL" id="KAF2594191.1"/>
    </source>
</evidence>
<dbReference type="GO" id="GO:0016773">
    <property type="term" value="F:phosphotransferase activity, alcohol group as acceptor"/>
    <property type="evidence" value="ECO:0007669"/>
    <property type="project" value="InterPro"/>
</dbReference>
<proteinExistence type="predicted"/>